<dbReference type="InterPro" id="IPR008563">
    <property type="entry name" value="AcMNPV_AC81"/>
</dbReference>
<reference evidence="2" key="1">
    <citation type="journal article" date="2015" name="Sci. Adv.">
        <title>Recurrent DNA virus domestication leading to different parasite virulence strategies.</title>
        <authorList>
            <person name="Pichon A."/>
            <person name="Bezier A."/>
            <person name="Urbach S."/>
            <person name="Aury J.M."/>
            <person name="Jouan V."/>
            <person name="Ravallec M."/>
            <person name="Guy J."/>
            <person name="Cousserans F."/>
            <person name="Theze J."/>
            <person name="Gauthier J."/>
            <person name="Demettre E."/>
            <person name="Schmieder S."/>
            <person name="Wurmser F."/>
            <person name="Sibut V."/>
            <person name="Poirie M."/>
            <person name="Colinet D."/>
            <person name="da Silva C."/>
            <person name="Couloux A."/>
            <person name="Barbe V."/>
            <person name="Drezen J.M."/>
            <person name="Volkoff A.N."/>
        </authorList>
    </citation>
    <scope>NUCLEOTIDE SEQUENCE</scope>
</reference>
<dbReference type="GeneID" id="122409420"/>
<keyword evidence="1" id="KW-0812">Transmembrane</keyword>
<keyword evidence="1" id="KW-1133">Transmembrane helix</keyword>
<name>A0A0U1ZKX8_9HYME</name>
<feature type="transmembrane region" description="Helical" evidence="1">
    <location>
        <begin position="117"/>
        <end position="146"/>
    </location>
</feature>
<accession>A0A0U1ZKX8</accession>
<dbReference type="RefSeq" id="NP_001401526.1">
    <property type="nucleotide sequence ID" value="NM_001414597.1"/>
</dbReference>
<protein>
    <submittedName>
        <fullName evidence="2">Ac81-like.1</fullName>
    </submittedName>
</protein>
<dbReference type="AlphaFoldDB" id="A0A0U1ZKX8"/>
<evidence type="ECO:0000313" key="2">
    <source>
        <dbReference type="EMBL" id="AJZ73103.1"/>
    </source>
</evidence>
<dbReference type="EMBL" id="KP972595">
    <property type="protein sequence ID" value="AJZ73103.1"/>
    <property type="molecule type" value="Genomic_DNA"/>
</dbReference>
<sequence length="170" mass="19487">MDNFDSTNHSEISSKKLYTVEVRCQADSGTLGFLDHYFLVIGNLEYHLGLFVKGSVIPINSTKGSHVVCEKTVCEECYKKIMEFYETKEDKRLFNFYPFINCETFSTGLSFQAMSMIFAPFIAGLLLFCKFLYAILLGLIATITFLGQSKYNFSRTHKFSCRHITQRGNQ</sequence>
<proteinExistence type="predicted"/>
<organism evidence="2">
    <name type="scientific">Venturia canescens</name>
    <dbReference type="NCBI Taxonomy" id="32260"/>
    <lineage>
        <taxon>Eukaryota</taxon>
        <taxon>Metazoa</taxon>
        <taxon>Ecdysozoa</taxon>
        <taxon>Arthropoda</taxon>
        <taxon>Hexapoda</taxon>
        <taxon>Insecta</taxon>
        <taxon>Pterygota</taxon>
        <taxon>Neoptera</taxon>
        <taxon>Endopterygota</taxon>
        <taxon>Hymenoptera</taxon>
        <taxon>Apocrita</taxon>
        <taxon>Ichneumonoidea</taxon>
        <taxon>Ichneumonidae</taxon>
        <taxon>Campopleginae</taxon>
        <taxon>Dusona group</taxon>
        <taxon>Venturia</taxon>
    </lineage>
</organism>
<dbReference type="Pfam" id="PF05820">
    <property type="entry name" value="Ac81"/>
    <property type="match status" value="1"/>
</dbReference>
<keyword evidence="1" id="KW-0472">Membrane</keyword>
<evidence type="ECO:0000256" key="1">
    <source>
        <dbReference type="SAM" id="Phobius"/>
    </source>
</evidence>